<feature type="region of interest" description="Disordered" evidence="1">
    <location>
        <begin position="417"/>
        <end position="436"/>
    </location>
</feature>
<name>A0A1X0P0T1_9TRYP</name>
<dbReference type="OrthoDB" id="244310at2759"/>
<feature type="region of interest" description="Disordered" evidence="1">
    <location>
        <begin position="324"/>
        <end position="371"/>
    </location>
</feature>
<dbReference type="VEuPathDB" id="TriTrypDB:TM35_000083100"/>
<reference evidence="2 3" key="1">
    <citation type="submission" date="2017-03" db="EMBL/GenBank/DDBJ databases">
        <title>An alternative strategy for trypanosome survival in the mammalian bloodstream revealed through genome and transcriptome analysis of the ubiquitous bovine parasite Trypanosoma (Megatrypanum) theileri.</title>
        <authorList>
            <person name="Kelly S."/>
            <person name="Ivens A."/>
            <person name="Mott A."/>
            <person name="O'Neill E."/>
            <person name="Emms D."/>
            <person name="Macleod O."/>
            <person name="Voorheis P."/>
            <person name="Matthews J."/>
            <person name="Matthews K."/>
            <person name="Carrington M."/>
        </authorList>
    </citation>
    <scope>NUCLEOTIDE SEQUENCE [LARGE SCALE GENOMIC DNA]</scope>
    <source>
        <strain evidence="2">Edinburgh</strain>
    </source>
</reference>
<protein>
    <submittedName>
        <fullName evidence="2">Uncharacterized protein</fullName>
    </submittedName>
</protein>
<feature type="compositionally biased region" description="Basic and acidic residues" evidence="1">
    <location>
        <begin position="347"/>
        <end position="364"/>
    </location>
</feature>
<evidence type="ECO:0000313" key="3">
    <source>
        <dbReference type="Proteomes" id="UP000192257"/>
    </source>
</evidence>
<dbReference type="Proteomes" id="UP000192257">
    <property type="component" value="Unassembled WGS sequence"/>
</dbReference>
<proteinExistence type="predicted"/>
<dbReference type="AlphaFoldDB" id="A0A1X0P0T1"/>
<organism evidence="2 3">
    <name type="scientific">Trypanosoma theileri</name>
    <dbReference type="NCBI Taxonomy" id="67003"/>
    <lineage>
        <taxon>Eukaryota</taxon>
        <taxon>Discoba</taxon>
        <taxon>Euglenozoa</taxon>
        <taxon>Kinetoplastea</taxon>
        <taxon>Metakinetoplastina</taxon>
        <taxon>Trypanosomatida</taxon>
        <taxon>Trypanosomatidae</taxon>
        <taxon>Trypanosoma</taxon>
    </lineage>
</organism>
<dbReference type="RefSeq" id="XP_028884578.1">
    <property type="nucleotide sequence ID" value="XM_029024175.1"/>
</dbReference>
<keyword evidence="3" id="KW-1185">Reference proteome</keyword>
<feature type="compositionally biased region" description="Acidic residues" evidence="1">
    <location>
        <begin position="423"/>
        <end position="436"/>
    </location>
</feature>
<evidence type="ECO:0000256" key="1">
    <source>
        <dbReference type="SAM" id="MobiDB-lite"/>
    </source>
</evidence>
<comment type="caution">
    <text evidence="2">The sequence shown here is derived from an EMBL/GenBank/DDBJ whole genome shotgun (WGS) entry which is preliminary data.</text>
</comment>
<evidence type="ECO:0000313" key="2">
    <source>
        <dbReference type="EMBL" id="ORC90512.1"/>
    </source>
</evidence>
<sequence>MNAEDAVLPWSSHRILRSFESSPELRAGLLSVASTYSNVASRTILCPLFSHRSLQQLSLSPALSTFSSMCNRVLVQQERYEKEVGSENCTTDESKNSGTADEVTFASVVTNSFLEESTVNLGAALLPLIGCSQRCLIATLKRRLQLVAQCSSCIGKNEEYVTPYNIRKTGGTIFCRHYVFPETMASTTNVASELSTSERRELLKRLGDAPLPFQVRSREELKQEQIDQKAFEASFTVVPTEPLGLLPPWKRRKTDVDDMIVTENILEEETPVQPISSPSTPKPLCNATWVKEGELVLVNGRLVHREAKKPAENTIKKEKGTIIKSETEEDNSTTTLDLTRHSKKKRITPESTRKKKMTKEERETSSTTTKITAVSTQNVPLKTRDELVALVNNLNISNTLREAFLIGLNVDEMYLKGKKEEDEKNEEEDEADVITT</sequence>
<dbReference type="EMBL" id="NBCO01000008">
    <property type="protein sequence ID" value="ORC90512.1"/>
    <property type="molecule type" value="Genomic_DNA"/>
</dbReference>
<accession>A0A1X0P0T1</accession>
<gene>
    <name evidence="2" type="ORF">TM35_000083100</name>
</gene>
<dbReference type="GeneID" id="39983955"/>